<dbReference type="Proteomes" id="UP000292507">
    <property type="component" value="Unassembled WGS sequence"/>
</dbReference>
<dbReference type="RefSeq" id="WP_104526811.1">
    <property type="nucleotide sequence ID" value="NZ_POQT01000002.1"/>
</dbReference>
<evidence type="ECO:0000256" key="3">
    <source>
        <dbReference type="ARBA" id="ARBA00022630"/>
    </source>
</evidence>
<dbReference type="OrthoDB" id="9785276at2"/>
<dbReference type="SUPFAM" id="SSF54373">
    <property type="entry name" value="FAD-linked reductases, C-terminal domain"/>
    <property type="match status" value="1"/>
</dbReference>
<dbReference type="Pfam" id="PF00732">
    <property type="entry name" value="GMC_oxred_N"/>
    <property type="match status" value="1"/>
</dbReference>
<evidence type="ECO:0000256" key="2">
    <source>
        <dbReference type="ARBA" id="ARBA00010790"/>
    </source>
</evidence>
<gene>
    <name evidence="7" type="ORF">BKA19_3156</name>
</gene>
<evidence type="ECO:0000256" key="4">
    <source>
        <dbReference type="ARBA" id="ARBA00022827"/>
    </source>
</evidence>
<dbReference type="SUPFAM" id="SSF51905">
    <property type="entry name" value="FAD/NAD(P)-binding domain"/>
    <property type="match status" value="1"/>
</dbReference>
<feature type="binding site" evidence="5">
    <location>
        <position position="223"/>
    </location>
    <ligand>
        <name>FAD</name>
        <dbReference type="ChEBI" id="CHEBI:57692"/>
    </ligand>
</feature>
<dbReference type="PIRSF" id="PIRSF000137">
    <property type="entry name" value="Alcohol_oxidase"/>
    <property type="match status" value="1"/>
</dbReference>
<dbReference type="Pfam" id="PF05199">
    <property type="entry name" value="GMC_oxred_C"/>
    <property type="match status" value="1"/>
</dbReference>
<sequence length="506" mass="51812">MAEDGGWDVVVVGAGTAGCALAARLVDAGRRVLLLEAGADHPRASDVPEDLRDATTLRAAVPGHPANWDLPGLLPDGRTLRVPRGRVVGGSSATNAGYFIRPTPHDAAGWAAAGNHLWAWDRLLPALVRLESDRDVGDRPGHGADGPVPVARPAGGSPLADAFAAAAAELGMPEEPDKNAGGLPGYGPVPRNVLDGVRISAADAYLAPRRGHPGLAVRGGVQVLQVLLERGRAVGVRTSAGDVRAAEVVLCAGAVGSPHLLLLSGIGPAQRLRAAGIEVLVDAPGVGEGGTDHPLVYLPFSPRDGVPAGPGEAPLHGVLHTTSDGATVPGDLEVLPWLAPFAQVMTGRPAPGRPVEVGVGLQRTEGTSRLTLVDGAPGSSPLVEYRHLAEAADAARMRAGVRLAAELLAARALGEFGEPAELPRDDAALDRWIRERLTTAVHLSGTARMGPESDPGAVVDQELRVRGVDGLRVADTAVLPRVPSRGPAATAVLVGERGAELMTDGG</sequence>
<accession>A0A4Q7YB93</accession>
<dbReference type="AlphaFoldDB" id="A0A4Q7YB93"/>
<dbReference type="PANTHER" id="PTHR11552:SF147">
    <property type="entry name" value="CHOLINE DEHYDROGENASE, MITOCHONDRIAL"/>
    <property type="match status" value="1"/>
</dbReference>
<keyword evidence="3" id="KW-0285">Flavoprotein</keyword>
<dbReference type="InterPro" id="IPR023978">
    <property type="entry name" value="GMC_oxidoreductase_bact"/>
</dbReference>
<comment type="similarity">
    <text evidence="2">Belongs to the GMC oxidoreductase family.</text>
</comment>
<dbReference type="GO" id="GO:0050660">
    <property type="term" value="F:flavin adenine dinucleotide binding"/>
    <property type="evidence" value="ECO:0007669"/>
    <property type="project" value="InterPro"/>
</dbReference>
<protein>
    <submittedName>
        <fullName evidence="7">Putative dehydrogenase (TIGR03970 family)</fullName>
    </submittedName>
</protein>
<evidence type="ECO:0000256" key="1">
    <source>
        <dbReference type="ARBA" id="ARBA00001974"/>
    </source>
</evidence>
<reference evidence="7 8" key="1">
    <citation type="submission" date="2019-02" db="EMBL/GenBank/DDBJ databases">
        <title>Sequencing the genomes of 1000 actinobacteria strains.</title>
        <authorList>
            <person name="Klenk H.-P."/>
        </authorList>
    </citation>
    <scope>NUCLEOTIDE SEQUENCE [LARGE SCALE GENOMIC DNA]</scope>
    <source>
        <strain evidence="7 8">DSM 44509</strain>
    </source>
</reference>
<keyword evidence="8" id="KW-1185">Reference proteome</keyword>
<dbReference type="NCBIfam" id="TIGR03970">
    <property type="entry name" value="Rv0697"/>
    <property type="match status" value="1"/>
</dbReference>
<name>A0A4Q7YB93_9ACTN</name>
<dbReference type="Gene3D" id="3.50.50.60">
    <property type="entry name" value="FAD/NAD(P)-binding domain"/>
    <property type="match status" value="1"/>
</dbReference>
<dbReference type="PROSITE" id="PS00624">
    <property type="entry name" value="GMC_OXRED_2"/>
    <property type="match status" value="1"/>
</dbReference>
<dbReference type="InterPro" id="IPR000172">
    <property type="entry name" value="GMC_OxRdtase_N"/>
</dbReference>
<proteinExistence type="inferred from homology"/>
<dbReference type="GO" id="GO:0016614">
    <property type="term" value="F:oxidoreductase activity, acting on CH-OH group of donors"/>
    <property type="evidence" value="ECO:0007669"/>
    <property type="project" value="InterPro"/>
</dbReference>
<evidence type="ECO:0000313" key="8">
    <source>
        <dbReference type="Proteomes" id="UP000292507"/>
    </source>
</evidence>
<organism evidence="7 8">
    <name type="scientific">Blastococcus saxobsidens</name>
    <dbReference type="NCBI Taxonomy" id="138336"/>
    <lineage>
        <taxon>Bacteria</taxon>
        <taxon>Bacillati</taxon>
        <taxon>Actinomycetota</taxon>
        <taxon>Actinomycetes</taxon>
        <taxon>Geodermatophilales</taxon>
        <taxon>Geodermatophilaceae</taxon>
        <taxon>Blastococcus</taxon>
    </lineage>
</organism>
<dbReference type="InterPro" id="IPR012132">
    <property type="entry name" value="GMC_OxRdtase"/>
</dbReference>
<evidence type="ECO:0000259" key="6">
    <source>
        <dbReference type="PROSITE" id="PS00624"/>
    </source>
</evidence>
<keyword evidence="4 5" id="KW-0274">FAD</keyword>
<feature type="domain" description="Glucose-methanol-choline oxidoreductase N-terminal" evidence="6">
    <location>
        <begin position="253"/>
        <end position="267"/>
    </location>
</feature>
<comment type="caution">
    <text evidence="7">The sequence shown here is derived from an EMBL/GenBank/DDBJ whole genome shotgun (WGS) entry which is preliminary data.</text>
</comment>
<dbReference type="Gene3D" id="3.30.410.40">
    <property type="match status" value="1"/>
</dbReference>
<comment type="cofactor">
    <cofactor evidence="1 5">
        <name>FAD</name>
        <dbReference type="ChEBI" id="CHEBI:57692"/>
    </cofactor>
</comment>
<dbReference type="EMBL" id="SHKV01000001">
    <property type="protein sequence ID" value="RZU33429.1"/>
    <property type="molecule type" value="Genomic_DNA"/>
</dbReference>
<feature type="binding site" evidence="5">
    <location>
        <position position="87"/>
    </location>
    <ligand>
        <name>FAD</name>
        <dbReference type="ChEBI" id="CHEBI:57692"/>
    </ligand>
</feature>
<dbReference type="InterPro" id="IPR036188">
    <property type="entry name" value="FAD/NAD-bd_sf"/>
</dbReference>
<evidence type="ECO:0000256" key="5">
    <source>
        <dbReference type="PIRSR" id="PIRSR000137-2"/>
    </source>
</evidence>
<dbReference type="InterPro" id="IPR007867">
    <property type="entry name" value="GMC_OxRtase_C"/>
</dbReference>
<evidence type="ECO:0000313" key="7">
    <source>
        <dbReference type="EMBL" id="RZU33429.1"/>
    </source>
</evidence>
<dbReference type="PANTHER" id="PTHR11552">
    <property type="entry name" value="GLUCOSE-METHANOL-CHOLINE GMC OXIDOREDUCTASE"/>
    <property type="match status" value="1"/>
</dbReference>